<dbReference type="Pfam" id="PF06113">
    <property type="entry name" value="BRE"/>
    <property type="match status" value="1"/>
</dbReference>
<evidence type="ECO:0000313" key="18">
    <source>
        <dbReference type="EMBL" id="KDO84877.1"/>
    </source>
</evidence>
<keyword evidence="11" id="KW-0156">Chromatin regulator</keyword>
<dbReference type="EMBL" id="KK784874">
    <property type="protein sequence ID" value="KDO84877.1"/>
    <property type="molecule type" value="Genomic_DNA"/>
</dbReference>
<dbReference type="PaxDb" id="2711-XP_006473666.1"/>
<evidence type="ECO:0000256" key="11">
    <source>
        <dbReference type="ARBA" id="ARBA00022853"/>
    </source>
</evidence>
<dbReference type="PANTHER" id="PTHR15189">
    <property type="entry name" value="BRISC AND BRCA1-A COMPLEX MEMBER 2"/>
    <property type="match status" value="1"/>
</dbReference>
<keyword evidence="8" id="KW-0227">DNA damage</keyword>
<dbReference type="eggNOG" id="ENOG502QUU0">
    <property type="taxonomic scope" value="Eukaryota"/>
</dbReference>
<keyword evidence="9" id="KW-0498">Mitosis</keyword>
<evidence type="ECO:0000256" key="4">
    <source>
        <dbReference type="ARBA" id="ARBA00022490"/>
    </source>
</evidence>
<evidence type="ECO:0000256" key="17">
    <source>
        <dbReference type="ARBA" id="ARBA00032630"/>
    </source>
</evidence>
<accession>A0A067HAP2</accession>
<keyword evidence="12" id="KW-0234">DNA repair</keyword>
<name>A0A067HAP2_CITSI</name>
<sequence>MTYDGFPPFISAQLHYLINHFAHPVRVEQAWSGSKYSNTLDRFTLLIPYCLDTIKWDVIYNAEFPHAPPDIIFGPEDEDFHPFYNESGGEGDSRSIKNSLATWNNKDPTRLLALIWELRDQYMSYQRKRVGEVDDDRLKFEICTMLSREGIEMHMSSGVEKPEEVKFAVPLMDMNINKMVVGCPWRHPQKISLQVIYPVNRKYVSAPSAPHLKLMSTPALKSLFSVDDVKLPPWLDGMCMAEYLPHLEEALERQVSEAVSLIEVRRRFIEALAPLFGRPIETDSVFYRKSMFFVASGAFSFLVLFFLSTQFPKQQPSLMLQSSMYFNSQGMPIKSPLLTDYPWSPRWEHSQMAERTFEFLVDESVNFKKYCNEAQLQQNQH</sequence>
<dbReference type="Proteomes" id="UP000027120">
    <property type="component" value="Unassembled WGS sequence"/>
</dbReference>
<evidence type="ECO:0000256" key="15">
    <source>
        <dbReference type="ARBA" id="ARBA00025766"/>
    </source>
</evidence>
<dbReference type="PANTHER" id="PTHR15189:SF7">
    <property type="entry name" value="BRISC AND BRCA1-A COMPLEX MEMBER 2"/>
    <property type="match status" value="1"/>
</dbReference>
<keyword evidence="5" id="KW-0132">Cell division</keyword>
<protein>
    <recommendedName>
        <fullName evidence="3">BRISC and BRCA1-A complex member 2</fullName>
    </recommendedName>
    <alternativeName>
        <fullName evidence="16">BRCA1-A complex subunit BRE</fullName>
    </alternativeName>
    <alternativeName>
        <fullName evidence="17">BRCA1/BRCA2-containing complex subunit 45</fullName>
    </alternativeName>
</protein>
<evidence type="ECO:0000256" key="9">
    <source>
        <dbReference type="ARBA" id="ARBA00022776"/>
    </source>
</evidence>
<organism evidence="18 19">
    <name type="scientific">Citrus sinensis</name>
    <name type="common">Sweet orange</name>
    <name type="synonym">Citrus aurantium var. sinensis</name>
    <dbReference type="NCBI Taxonomy" id="2711"/>
    <lineage>
        <taxon>Eukaryota</taxon>
        <taxon>Viridiplantae</taxon>
        <taxon>Streptophyta</taxon>
        <taxon>Embryophyta</taxon>
        <taxon>Tracheophyta</taxon>
        <taxon>Spermatophyta</taxon>
        <taxon>Magnoliopsida</taxon>
        <taxon>eudicotyledons</taxon>
        <taxon>Gunneridae</taxon>
        <taxon>Pentapetalae</taxon>
        <taxon>rosids</taxon>
        <taxon>malvids</taxon>
        <taxon>Sapindales</taxon>
        <taxon>Rutaceae</taxon>
        <taxon>Aurantioideae</taxon>
        <taxon>Citrus</taxon>
    </lineage>
</organism>
<gene>
    <name evidence="18" type="ORF">CISIN_1g016870mg</name>
</gene>
<keyword evidence="7" id="KW-0677">Repeat</keyword>
<keyword evidence="19" id="KW-1185">Reference proteome</keyword>
<evidence type="ECO:0000256" key="13">
    <source>
        <dbReference type="ARBA" id="ARBA00023242"/>
    </source>
</evidence>
<dbReference type="GO" id="GO:0006325">
    <property type="term" value="P:chromatin organization"/>
    <property type="evidence" value="ECO:0007669"/>
    <property type="project" value="UniProtKB-KW"/>
</dbReference>
<dbReference type="GO" id="GO:0006302">
    <property type="term" value="P:double-strand break repair"/>
    <property type="evidence" value="ECO:0000318"/>
    <property type="project" value="GO_Central"/>
</dbReference>
<keyword evidence="14" id="KW-0131">Cell cycle</keyword>
<dbReference type="AlphaFoldDB" id="A0A067HAP2"/>
<evidence type="ECO:0000256" key="1">
    <source>
        <dbReference type="ARBA" id="ARBA00004123"/>
    </source>
</evidence>
<evidence type="ECO:0000256" key="8">
    <source>
        <dbReference type="ARBA" id="ARBA00022763"/>
    </source>
</evidence>
<dbReference type="SMR" id="A0A067HAP2"/>
<reference evidence="18 19" key="1">
    <citation type="submission" date="2014-04" db="EMBL/GenBank/DDBJ databases">
        <authorList>
            <consortium name="International Citrus Genome Consortium"/>
            <person name="Gmitter F."/>
            <person name="Chen C."/>
            <person name="Farmerie W."/>
            <person name="Harkins T."/>
            <person name="Desany B."/>
            <person name="Mohiuddin M."/>
            <person name="Kodira C."/>
            <person name="Borodovsky M."/>
            <person name="Lomsadze A."/>
            <person name="Burns P."/>
            <person name="Jenkins J."/>
            <person name="Prochnik S."/>
            <person name="Shu S."/>
            <person name="Chapman J."/>
            <person name="Pitluck S."/>
            <person name="Schmutz J."/>
            <person name="Rokhsar D."/>
        </authorList>
    </citation>
    <scope>NUCLEOTIDE SEQUENCE</scope>
</reference>
<evidence type="ECO:0000313" key="19">
    <source>
        <dbReference type="Proteomes" id="UP000027120"/>
    </source>
</evidence>
<evidence type="ECO:0000256" key="3">
    <source>
        <dbReference type="ARBA" id="ARBA00019438"/>
    </source>
</evidence>
<dbReference type="GO" id="GO:0070531">
    <property type="term" value="C:BRCA1-A complex"/>
    <property type="evidence" value="ECO:0000318"/>
    <property type="project" value="GO_Central"/>
</dbReference>
<evidence type="ECO:0000256" key="14">
    <source>
        <dbReference type="ARBA" id="ARBA00023306"/>
    </source>
</evidence>
<evidence type="ECO:0000256" key="5">
    <source>
        <dbReference type="ARBA" id="ARBA00022618"/>
    </source>
</evidence>
<evidence type="ECO:0000256" key="7">
    <source>
        <dbReference type="ARBA" id="ARBA00022737"/>
    </source>
</evidence>
<proteinExistence type="inferred from homology"/>
<dbReference type="GO" id="GO:0005737">
    <property type="term" value="C:cytoplasm"/>
    <property type="evidence" value="ECO:0007669"/>
    <property type="project" value="UniProtKB-SubCell"/>
</dbReference>
<dbReference type="InterPro" id="IPR010358">
    <property type="entry name" value="BRE"/>
</dbReference>
<dbReference type="GO" id="GO:0051301">
    <property type="term" value="P:cell division"/>
    <property type="evidence" value="ECO:0007669"/>
    <property type="project" value="UniProtKB-KW"/>
</dbReference>
<evidence type="ECO:0000256" key="2">
    <source>
        <dbReference type="ARBA" id="ARBA00004496"/>
    </source>
</evidence>
<evidence type="ECO:0000256" key="16">
    <source>
        <dbReference type="ARBA" id="ARBA00032491"/>
    </source>
</evidence>
<keyword evidence="13" id="KW-0539">Nucleus</keyword>
<evidence type="ECO:0000256" key="10">
    <source>
        <dbReference type="ARBA" id="ARBA00022786"/>
    </source>
</evidence>
<evidence type="ECO:0000256" key="6">
    <source>
        <dbReference type="ARBA" id="ARBA00022703"/>
    </source>
</evidence>
<keyword evidence="6" id="KW-0053">Apoptosis</keyword>
<keyword evidence="4" id="KW-0963">Cytoplasm</keyword>
<comment type="similarity">
    <text evidence="15">Belongs to the BABAM2 family.</text>
</comment>
<keyword evidence="10" id="KW-0833">Ubl conjugation pathway</keyword>
<comment type="subcellular location">
    <subcellularLocation>
        <location evidence="2">Cytoplasm</location>
    </subcellularLocation>
    <subcellularLocation>
        <location evidence="1">Nucleus</location>
    </subcellularLocation>
</comment>
<evidence type="ECO:0000256" key="12">
    <source>
        <dbReference type="ARBA" id="ARBA00023204"/>
    </source>
</evidence>
<dbReference type="GO" id="GO:0070552">
    <property type="term" value="C:BRISC complex"/>
    <property type="evidence" value="ECO:0007669"/>
    <property type="project" value="InterPro"/>
</dbReference>
<dbReference type="STRING" id="2711.A0A067HAP2"/>